<dbReference type="GO" id="GO:0016020">
    <property type="term" value="C:membrane"/>
    <property type="evidence" value="ECO:0007669"/>
    <property type="project" value="InterPro"/>
</dbReference>
<dbReference type="PANTHER" id="PTHR30097:SF15">
    <property type="entry name" value="CATION EFFLUX SYSTEM PROTEIN CUSB"/>
    <property type="match status" value="1"/>
</dbReference>
<dbReference type="GO" id="GO:0030288">
    <property type="term" value="C:outer membrane-bounded periplasmic space"/>
    <property type="evidence" value="ECO:0007669"/>
    <property type="project" value="TreeGrafter"/>
</dbReference>
<dbReference type="GO" id="GO:0015679">
    <property type="term" value="P:plasma membrane copper ion transport"/>
    <property type="evidence" value="ECO:0007669"/>
    <property type="project" value="TreeGrafter"/>
</dbReference>
<dbReference type="RefSeq" id="WP_166400832.1">
    <property type="nucleotide sequence ID" value="NZ_JAANAS010000083.1"/>
</dbReference>
<dbReference type="InterPro" id="IPR045800">
    <property type="entry name" value="HMBD"/>
</dbReference>
<dbReference type="InterPro" id="IPR058792">
    <property type="entry name" value="Beta-barrel_RND_2"/>
</dbReference>
<comment type="caution">
    <text evidence="9">The sequence shown here is derived from an EMBL/GenBank/DDBJ whole genome shotgun (WGS) entry which is preliminary data.</text>
</comment>
<dbReference type="GO" id="GO:0046914">
    <property type="term" value="F:transition metal ion binding"/>
    <property type="evidence" value="ECO:0007669"/>
    <property type="project" value="TreeGrafter"/>
</dbReference>
<dbReference type="Proteomes" id="UP000643701">
    <property type="component" value="Unassembled WGS sequence"/>
</dbReference>
<evidence type="ECO:0000256" key="1">
    <source>
        <dbReference type="ARBA" id="ARBA00009477"/>
    </source>
</evidence>
<evidence type="ECO:0000259" key="6">
    <source>
        <dbReference type="Pfam" id="PF25919"/>
    </source>
</evidence>
<dbReference type="Pfam" id="PF11827">
    <property type="entry name" value="DUF3347"/>
    <property type="match status" value="1"/>
</dbReference>
<dbReference type="Pfam" id="PF25919">
    <property type="entry name" value="BSH_CusB"/>
    <property type="match status" value="1"/>
</dbReference>
<feature type="domain" description="CusB-like barrel-sandwich hybrid" evidence="6">
    <location>
        <begin position="126"/>
        <end position="236"/>
    </location>
</feature>
<dbReference type="Pfam" id="PF25975">
    <property type="entry name" value="CzcB_C"/>
    <property type="match status" value="1"/>
</dbReference>
<dbReference type="GO" id="GO:0060003">
    <property type="term" value="P:copper ion export"/>
    <property type="evidence" value="ECO:0007669"/>
    <property type="project" value="TreeGrafter"/>
</dbReference>
<dbReference type="PANTHER" id="PTHR30097">
    <property type="entry name" value="CATION EFFLUX SYSTEM PROTEIN CUSB"/>
    <property type="match status" value="1"/>
</dbReference>
<dbReference type="Pfam" id="PF25954">
    <property type="entry name" value="Beta-barrel_RND_2"/>
    <property type="match status" value="1"/>
</dbReference>
<dbReference type="InterPro" id="IPR051909">
    <property type="entry name" value="MFP_Cation_Efflux"/>
</dbReference>
<comment type="similarity">
    <text evidence="1">Belongs to the membrane fusion protein (MFP) (TC 8.A.1) family.</text>
</comment>
<feature type="region of interest" description="Disordered" evidence="3">
    <location>
        <begin position="392"/>
        <end position="423"/>
    </location>
</feature>
<evidence type="ECO:0000259" key="5">
    <source>
        <dbReference type="Pfam" id="PF19335"/>
    </source>
</evidence>
<feature type="domain" description="DUF3347" evidence="4">
    <location>
        <begin position="447"/>
        <end position="527"/>
    </location>
</feature>
<dbReference type="NCBIfam" id="TIGR01730">
    <property type="entry name" value="RND_mfp"/>
    <property type="match status" value="1"/>
</dbReference>
<proteinExistence type="inferred from homology"/>
<dbReference type="InterPro" id="IPR058649">
    <property type="entry name" value="CzcB_C"/>
</dbReference>
<keyword evidence="2" id="KW-0813">Transport</keyword>
<keyword evidence="10" id="KW-1185">Reference proteome</keyword>
<dbReference type="InterPro" id="IPR021782">
    <property type="entry name" value="DUF3347"/>
</dbReference>
<evidence type="ECO:0000259" key="4">
    <source>
        <dbReference type="Pfam" id="PF11827"/>
    </source>
</evidence>
<feature type="domain" description="Heavy metal binding" evidence="5">
    <location>
        <begin position="46"/>
        <end position="73"/>
    </location>
</feature>
<dbReference type="Gene3D" id="2.40.420.20">
    <property type="match status" value="1"/>
</dbReference>
<evidence type="ECO:0000313" key="10">
    <source>
        <dbReference type="Proteomes" id="UP000643701"/>
    </source>
</evidence>
<evidence type="ECO:0000259" key="8">
    <source>
        <dbReference type="Pfam" id="PF25975"/>
    </source>
</evidence>
<dbReference type="InterPro" id="IPR006143">
    <property type="entry name" value="RND_pump_MFP"/>
</dbReference>
<dbReference type="SUPFAM" id="SSF111369">
    <property type="entry name" value="HlyD-like secretion proteins"/>
    <property type="match status" value="1"/>
</dbReference>
<feature type="domain" description="CzcB-like C-terminal circularly permuted SH3-like" evidence="8">
    <location>
        <begin position="326"/>
        <end position="388"/>
    </location>
</feature>
<dbReference type="GO" id="GO:0022857">
    <property type="term" value="F:transmembrane transporter activity"/>
    <property type="evidence" value="ECO:0007669"/>
    <property type="project" value="InterPro"/>
</dbReference>
<sequence length="575" mass="64483">MKNNLKTYIIAGLILVLGVFLGATLFSSEDKTEAHDHSQEQAEETVWTCSMHPQIRKNEPGDCPICGMDLIPANKMEDDVDPDAIKMSKTARKLAQVETTTVGEEASKSSMNFSGRLEVNQDNTSSISANFKARIERLYINEEGEEVQKGQVIAELYAPEIQVLKDELALATRQENDVLLKSITKKIQNYELSVSDIQSLKNARLKLRSPKNGVISSLNVKQGDNVKADQNLMRIADLSTLWAILDIYESDLNRINEGDELRVSIPNEENVTGKVTFVSPVLDANSRSAKARVVIQNPKRNLKPGVFITAELMNTESELTENQVLMLPKSAVLWTGKRSVVYQQLENENGLYFKMLEVKTGGTSSDFVEILSGLEAGDEVVTRGAFSIDSEAQLSDKPSMMNPKGEETSSSHQHKHGEMNASTETENNFDEIAWDEIQLNHKDLKEILQFYLQLKEALANDDQSEAISIAQNFQRELKSMPIEEVQAKKAIQNLVNEVSNSKKMEDARQYFQYLSDVLIALAEQENPLNETLYVQFCPMADNDQGAFWLSTEEEIKNPYYGSMMLKCGSVEQELK</sequence>
<protein>
    <submittedName>
        <fullName evidence="9">Efflux RND transporter periplasmic adaptor subunit</fullName>
    </submittedName>
</protein>
<reference evidence="9" key="1">
    <citation type="submission" date="2020-03" db="EMBL/GenBank/DDBJ databases">
        <title>Psychroflexus Maritimus sp. nov., isolate from marine sediment.</title>
        <authorList>
            <person name="Zhong Y.-L."/>
        </authorList>
    </citation>
    <scope>NUCLEOTIDE SEQUENCE</scope>
    <source>
        <strain evidence="9">C1</strain>
    </source>
</reference>
<evidence type="ECO:0000313" key="9">
    <source>
        <dbReference type="EMBL" id="NGZ90596.1"/>
    </source>
</evidence>
<dbReference type="AlphaFoldDB" id="A0A967AEH0"/>
<gene>
    <name evidence="9" type="ORF">G7034_10065</name>
</gene>
<dbReference type="Gene3D" id="2.40.30.170">
    <property type="match status" value="1"/>
</dbReference>
<name>A0A967AEH0_9FLAO</name>
<dbReference type="Pfam" id="PF19335">
    <property type="entry name" value="HMBD"/>
    <property type="match status" value="1"/>
</dbReference>
<feature type="domain" description="CusB-like beta-barrel" evidence="7">
    <location>
        <begin position="240"/>
        <end position="314"/>
    </location>
</feature>
<evidence type="ECO:0000256" key="2">
    <source>
        <dbReference type="ARBA" id="ARBA00022448"/>
    </source>
</evidence>
<evidence type="ECO:0000256" key="3">
    <source>
        <dbReference type="SAM" id="MobiDB-lite"/>
    </source>
</evidence>
<organism evidence="9 10">
    <name type="scientific">Psychroflexus maritimus</name>
    <dbReference type="NCBI Taxonomy" id="2714865"/>
    <lineage>
        <taxon>Bacteria</taxon>
        <taxon>Pseudomonadati</taxon>
        <taxon>Bacteroidota</taxon>
        <taxon>Flavobacteriia</taxon>
        <taxon>Flavobacteriales</taxon>
        <taxon>Flavobacteriaceae</taxon>
        <taxon>Psychroflexus</taxon>
    </lineage>
</organism>
<dbReference type="EMBL" id="JAANAS010000083">
    <property type="protein sequence ID" value="NGZ90596.1"/>
    <property type="molecule type" value="Genomic_DNA"/>
</dbReference>
<dbReference type="InterPro" id="IPR058790">
    <property type="entry name" value="BSH_CusB"/>
</dbReference>
<accession>A0A967AEH0</accession>
<dbReference type="FunFam" id="2.40.30.170:FF:000010">
    <property type="entry name" value="Efflux RND transporter periplasmic adaptor subunit"/>
    <property type="match status" value="1"/>
</dbReference>
<evidence type="ECO:0000259" key="7">
    <source>
        <dbReference type="Pfam" id="PF25954"/>
    </source>
</evidence>